<dbReference type="SMART" id="SM00429">
    <property type="entry name" value="IPT"/>
    <property type="match status" value="1"/>
</dbReference>
<feature type="repeat" description="ANK" evidence="8">
    <location>
        <begin position="1195"/>
        <end position="1227"/>
    </location>
</feature>
<feature type="region of interest" description="Disordered" evidence="9">
    <location>
        <begin position="749"/>
        <end position="849"/>
    </location>
</feature>
<feature type="region of interest" description="Disordered" evidence="9">
    <location>
        <begin position="1327"/>
        <end position="1352"/>
    </location>
</feature>
<feature type="compositionally biased region" description="Polar residues" evidence="9">
    <location>
        <begin position="839"/>
        <end position="849"/>
    </location>
</feature>
<feature type="compositionally biased region" description="Polar residues" evidence="9">
    <location>
        <begin position="786"/>
        <end position="818"/>
    </location>
</feature>
<dbReference type="InterPro" id="IPR002110">
    <property type="entry name" value="Ankyrin_rpt"/>
</dbReference>
<evidence type="ECO:0000256" key="6">
    <source>
        <dbReference type="ARBA" id="ARBA00022833"/>
    </source>
</evidence>
<keyword evidence="6" id="KW-0862">Zinc</keyword>
<dbReference type="GO" id="GO:0043596">
    <property type="term" value="C:nuclear replication fork"/>
    <property type="evidence" value="ECO:0007669"/>
    <property type="project" value="TreeGrafter"/>
</dbReference>
<evidence type="ECO:0000259" key="11">
    <source>
        <dbReference type="SMART" id="SM00429"/>
    </source>
</evidence>
<evidence type="ECO:0000256" key="9">
    <source>
        <dbReference type="SAM" id="MobiDB-lite"/>
    </source>
</evidence>
<dbReference type="InterPro" id="IPR040184">
    <property type="entry name" value="Mcm10"/>
</dbReference>
<protein>
    <submittedName>
        <fullName evidence="12">SPT3 Dosage dependent suppressor of Ty-induced promoter mutations-like protein</fullName>
    </submittedName>
</protein>
<keyword evidence="7" id="KW-0539">Nucleus</keyword>
<dbReference type="Pfam" id="PF12796">
    <property type="entry name" value="Ank_2"/>
    <property type="match status" value="1"/>
</dbReference>
<dbReference type="InterPro" id="IPR057962">
    <property type="entry name" value="SPT23_MGA2_DBD"/>
</dbReference>
<feature type="compositionally biased region" description="Basic and acidic residues" evidence="9">
    <location>
        <begin position="650"/>
        <end position="663"/>
    </location>
</feature>
<dbReference type="PROSITE" id="PS50088">
    <property type="entry name" value="ANK_REPEAT"/>
    <property type="match status" value="1"/>
</dbReference>
<dbReference type="InterPro" id="IPR014756">
    <property type="entry name" value="Ig_E-set"/>
</dbReference>
<dbReference type="GO" id="GO:0006270">
    <property type="term" value="P:DNA replication initiation"/>
    <property type="evidence" value="ECO:0007669"/>
    <property type="project" value="InterPro"/>
</dbReference>
<dbReference type="InterPro" id="IPR055065">
    <property type="entry name" value="OB_MCM10"/>
</dbReference>
<dbReference type="Pfam" id="PF25603">
    <property type="entry name" value="SPT23_MGA2_DBD"/>
    <property type="match status" value="1"/>
</dbReference>
<evidence type="ECO:0000256" key="7">
    <source>
        <dbReference type="ARBA" id="ARBA00023242"/>
    </source>
</evidence>
<evidence type="ECO:0000256" key="1">
    <source>
        <dbReference type="ARBA" id="ARBA00004123"/>
    </source>
</evidence>
<keyword evidence="8" id="KW-0040">ANK repeat</keyword>
<dbReference type="SUPFAM" id="SSF48403">
    <property type="entry name" value="Ankyrin repeat"/>
    <property type="match status" value="1"/>
</dbReference>
<comment type="caution">
    <text evidence="12">The sequence shown here is derived from an EMBL/GenBank/DDBJ whole genome shotgun (WGS) entry which is preliminary data.</text>
</comment>
<feature type="domain" description="IPT/TIG" evidence="11">
    <location>
        <begin position="944"/>
        <end position="1038"/>
    </location>
</feature>
<dbReference type="InterPro" id="IPR015408">
    <property type="entry name" value="Znf_Mcm10/DnaG"/>
</dbReference>
<keyword evidence="10" id="KW-0812">Transmembrane</keyword>
<dbReference type="SUPFAM" id="SSF81296">
    <property type="entry name" value="E set domains"/>
    <property type="match status" value="1"/>
</dbReference>
<keyword evidence="4" id="KW-0479">Metal-binding</keyword>
<dbReference type="CDD" id="cd00102">
    <property type="entry name" value="IPT"/>
    <property type="match status" value="1"/>
</dbReference>
<dbReference type="Pfam" id="PF09329">
    <property type="entry name" value="zf-primase"/>
    <property type="match status" value="1"/>
</dbReference>
<proteinExistence type="inferred from homology"/>
<dbReference type="EMBL" id="JADGJQ010000019">
    <property type="protein sequence ID" value="KAJ3179856.1"/>
    <property type="molecule type" value="Genomic_DNA"/>
</dbReference>
<name>A0AAD5TNJ1_9FUNG</name>
<accession>A0AAD5TNJ1</accession>
<dbReference type="Pfam" id="PF01833">
    <property type="entry name" value="TIG"/>
    <property type="match status" value="1"/>
</dbReference>
<dbReference type="InterPro" id="IPR002909">
    <property type="entry name" value="IPT_dom"/>
</dbReference>
<dbReference type="PANTHER" id="PTHR13454:SF11">
    <property type="entry name" value="PROTEIN MCM10 HOMOLOG"/>
    <property type="match status" value="1"/>
</dbReference>
<sequence length="1649" mass="177474">MRSRMENRRMVPIPAIAREMRGDDIDGDWVTIGVVFDKSAPRTSSIGKQFSTLKLTDLNGGVVNVFLFDGCHIAHEGEAVGSVVAILNAKIKMPNEKGQYLALLISNGDKCMKIGDSLDFGFCKGVPAEGFTCTRVLDRRRNQHCDQHSEYLFKKARLQRQEFLSGTSVFSIGDPKDTLRNGKKNNAGRGTYLFANGQALSAADEGSDVQVLQPCRAGRQLRPEEQEDMTKMLLSNTPGAKYLKAARQMSGKGSGDSPRESGPSRQIFSAEAMERMGFDPVSGVEFVPVKDRPTTLSPPSPPPSEPVRSAASAKSAPSSQSSLAGAMDRIGCDSVSGVASVPASLKHVGAAAAGADGMVDLEVDKNERASPVPSDVDSAYSSRHASDRDTGSPSPPPGCGGADSGPESVTRPAALCEEENEDGRPTRAKSASGEKRKKATRKPKSESHSSATAVVKAAARAKPGLAAAHPAAMTAMEAYAIPSIAGGISPAQFAPFANAPANHSPWASPAFAADVNASSHAGNSFTVSAKATLDEMHQFTSKGLQVRILGVPQQNAKSRVETQIKLCLQLVTDKGDKVPLWSHLRLPEHLIPREKARRAKEADDGAAFGDPSDPSILSLETLVVCASDITKTVATCLGCIQRERKRAKKKELTVKNPVKKEEQQASGNPPVVNGTVVGDEILDEEAMELERKKVILLNCPQLVDFSSGDTILPTRITCYCRHHNEKVGFCIYFIVRDSNGHIAATGLSPPILITDDHKSSKSKAIPSSRKRPRTDEPLSPPLDLQHPSNRRQSYFQPVSEQASSEENPQSISFQSQEPISIASASVLQSSQPASPLSPTETFHTSQESPLVNGMHTDAQMIPDLEAISSDAQRFQHDPFSQQDVQGFRLDAATLDTDFMLGLEPVHGSTASDPADYAMLNDFLVHQVPHAHDQNQIVSPPPTLPPVVHRVIPAEGPLHGGLEITVLGSGFREGMVVLFGGVPATRTNCWGETTMVCVLPPSPVAGPVPVLVVHDQTMPGDGGHVTQLDHEGAASFTYKDDADRALMELALQVLGLRMTGKLEDARHIAMRIVADPSGSAADHGRSAQLQNANQFSGIATHGRSLALDAVRRSLGLPSSLRRCDMERVLLQMLCELQFVVDNTGGSAEDLAQAWLQHKTPFGRHTLLHLAITSRMSSLAKWIVETGLCAVEDADVSGFTALHLAAWNGMWSLVLTLLQAGSSATARTIQGFQPAQLALAAGHMEVARLLFTFQPTRSPALDEVPSSEDEEESSAIPEPFVAKVDAVLPPPLPWAAENIDRDTVDDLSDECNIDSRTTTVGGKTRRFVDRPRRGKRGRGGRGGAGTQNRASTLIACPDPGATSDLELDWLELKEGPVRPTISAEELLYNLNPAASDVEKKTETDADKKSSYVASWYSPLAQIPALLAYPVSLSASAFGFGAVTTPPSHCCEDAVKQQGFAIPSPVSDNTDANLPPSGSETDVPPPPYTPAEPKSAQRRQYPDDGFYYSQADHEADLLYLNQDLADITCDCVSYSGTHETRCARYRAMLKRRKEAAAILAAGSAWRNLWNFWIPVFMFIAVIVLVRLLVSDQDIEQLMSKIENVHADVLGPVRGWFEDAKQWGADQSEEARAWLAAVEAKGRGFAKVGRLMV</sequence>
<keyword evidence="3" id="KW-0235">DNA replication</keyword>
<dbReference type="PANTHER" id="PTHR13454">
    <property type="entry name" value="PROTEIN MCM10 HOMOLOG"/>
    <property type="match status" value="1"/>
</dbReference>
<dbReference type="Proteomes" id="UP001212152">
    <property type="component" value="Unassembled WGS sequence"/>
</dbReference>
<dbReference type="Gene3D" id="1.25.40.20">
    <property type="entry name" value="Ankyrin repeat-containing domain"/>
    <property type="match status" value="1"/>
</dbReference>
<feature type="region of interest" description="Disordered" evidence="9">
    <location>
        <begin position="650"/>
        <end position="675"/>
    </location>
</feature>
<dbReference type="PROSITE" id="PS50297">
    <property type="entry name" value="ANK_REP_REGION"/>
    <property type="match status" value="1"/>
</dbReference>
<dbReference type="InterPro" id="IPR013783">
    <property type="entry name" value="Ig-like_fold"/>
</dbReference>
<evidence type="ECO:0000256" key="5">
    <source>
        <dbReference type="ARBA" id="ARBA00022771"/>
    </source>
</evidence>
<dbReference type="GO" id="GO:0008270">
    <property type="term" value="F:zinc ion binding"/>
    <property type="evidence" value="ECO:0007669"/>
    <property type="project" value="UniProtKB-KW"/>
</dbReference>
<evidence type="ECO:0000256" key="8">
    <source>
        <dbReference type="PROSITE-ProRule" id="PRU00023"/>
    </source>
</evidence>
<organism evidence="12 13">
    <name type="scientific">Geranomyces variabilis</name>
    <dbReference type="NCBI Taxonomy" id="109894"/>
    <lineage>
        <taxon>Eukaryota</taxon>
        <taxon>Fungi</taxon>
        <taxon>Fungi incertae sedis</taxon>
        <taxon>Chytridiomycota</taxon>
        <taxon>Chytridiomycota incertae sedis</taxon>
        <taxon>Chytridiomycetes</taxon>
        <taxon>Spizellomycetales</taxon>
        <taxon>Powellomycetaceae</taxon>
        <taxon>Geranomyces</taxon>
    </lineage>
</organism>
<feature type="transmembrane region" description="Helical" evidence="10">
    <location>
        <begin position="1566"/>
        <end position="1586"/>
    </location>
</feature>
<evidence type="ECO:0000313" key="12">
    <source>
        <dbReference type="EMBL" id="KAJ3179856.1"/>
    </source>
</evidence>
<evidence type="ECO:0000256" key="10">
    <source>
        <dbReference type="SAM" id="Phobius"/>
    </source>
</evidence>
<comment type="subcellular location">
    <subcellularLocation>
        <location evidence="1">Nucleus</location>
    </subcellularLocation>
</comment>
<dbReference type="GO" id="GO:0003688">
    <property type="term" value="F:DNA replication origin binding"/>
    <property type="evidence" value="ECO:0007669"/>
    <property type="project" value="TreeGrafter"/>
</dbReference>
<dbReference type="GO" id="GO:0003697">
    <property type="term" value="F:single-stranded DNA binding"/>
    <property type="evidence" value="ECO:0007669"/>
    <property type="project" value="InterPro"/>
</dbReference>
<comment type="similarity">
    <text evidence="2">Belongs to the MCM10 family.</text>
</comment>
<dbReference type="Pfam" id="PF22379">
    <property type="entry name" value="OB_MCM10"/>
    <property type="match status" value="1"/>
</dbReference>
<dbReference type="InterPro" id="IPR036770">
    <property type="entry name" value="Ankyrin_rpt-contain_sf"/>
</dbReference>
<keyword evidence="5" id="KW-0863">Zinc-finger</keyword>
<feature type="compositionally biased region" description="Low complexity" evidence="9">
    <location>
        <begin position="822"/>
        <end position="838"/>
    </location>
</feature>
<evidence type="ECO:0000256" key="2">
    <source>
        <dbReference type="ARBA" id="ARBA00009679"/>
    </source>
</evidence>
<reference evidence="12" key="1">
    <citation type="submission" date="2020-05" db="EMBL/GenBank/DDBJ databases">
        <title>Phylogenomic resolution of chytrid fungi.</title>
        <authorList>
            <person name="Stajich J.E."/>
            <person name="Amses K."/>
            <person name="Simmons R."/>
            <person name="Seto K."/>
            <person name="Myers J."/>
            <person name="Bonds A."/>
            <person name="Quandt C.A."/>
            <person name="Barry K."/>
            <person name="Liu P."/>
            <person name="Grigoriev I."/>
            <person name="Longcore J.E."/>
            <person name="James T.Y."/>
        </authorList>
    </citation>
    <scope>NUCLEOTIDE SEQUENCE</scope>
    <source>
        <strain evidence="12">JEL0379</strain>
    </source>
</reference>
<feature type="region of interest" description="Disordered" evidence="9">
    <location>
        <begin position="365"/>
        <end position="452"/>
    </location>
</feature>
<dbReference type="Gene3D" id="2.60.40.10">
    <property type="entry name" value="Immunoglobulins"/>
    <property type="match status" value="1"/>
</dbReference>
<dbReference type="Gene3D" id="2.40.50.140">
    <property type="entry name" value="Nucleic acid-binding proteins"/>
    <property type="match status" value="1"/>
</dbReference>
<evidence type="ECO:0000256" key="3">
    <source>
        <dbReference type="ARBA" id="ARBA00022705"/>
    </source>
</evidence>
<feature type="compositionally biased region" description="Low complexity" evidence="9">
    <location>
        <begin position="306"/>
        <end position="324"/>
    </location>
</feature>
<evidence type="ECO:0000313" key="13">
    <source>
        <dbReference type="Proteomes" id="UP001212152"/>
    </source>
</evidence>
<keyword evidence="10" id="KW-0472">Membrane</keyword>
<feature type="compositionally biased region" description="Pro residues" evidence="9">
    <location>
        <begin position="296"/>
        <end position="305"/>
    </location>
</feature>
<keyword evidence="10" id="KW-1133">Transmembrane helix</keyword>
<dbReference type="SMART" id="SM00248">
    <property type="entry name" value="ANK"/>
    <property type="match status" value="3"/>
</dbReference>
<dbReference type="InterPro" id="IPR012340">
    <property type="entry name" value="NA-bd_OB-fold"/>
</dbReference>
<evidence type="ECO:0000256" key="4">
    <source>
        <dbReference type="ARBA" id="ARBA00022723"/>
    </source>
</evidence>
<feature type="region of interest" description="Disordered" evidence="9">
    <location>
        <begin position="1458"/>
        <end position="1496"/>
    </location>
</feature>
<feature type="region of interest" description="Disordered" evidence="9">
    <location>
        <begin position="289"/>
        <end position="324"/>
    </location>
</feature>
<keyword evidence="13" id="KW-1185">Reference proteome</keyword>
<gene>
    <name evidence="12" type="primary">SPT23</name>
    <name evidence="12" type="ORF">HDU87_002424</name>
</gene>
<feature type="compositionally biased region" description="Polar residues" evidence="9">
    <location>
        <begin position="1463"/>
        <end position="1477"/>
    </location>
</feature>